<evidence type="ECO:0000256" key="3">
    <source>
        <dbReference type="ARBA" id="ARBA00023115"/>
    </source>
</evidence>
<dbReference type="Pfam" id="PF01564">
    <property type="entry name" value="Spermine_synth"/>
    <property type="match status" value="1"/>
</dbReference>
<dbReference type="GO" id="GO:0008295">
    <property type="term" value="P:spermidine biosynthetic process"/>
    <property type="evidence" value="ECO:0007669"/>
    <property type="project" value="UniProtKB-UniRule"/>
</dbReference>
<feature type="active site" description="Proton acceptor" evidence="4 5">
    <location>
        <position position="379"/>
    </location>
</feature>
<evidence type="ECO:0000313" key="9">
    <source>
        <dbReference type="Proteomes" id="UP000594774"/>
    </source>
</evidence>
<dbReference type="EMBL" id="CP066023">
    <property type="protein sequence ID" value="QQB82988.1"/>
    <property type="molecule type" value="Genomic_DNA"/>
</dbReference>
<feature type="transmembrane region" description="Helical" evidence="4">
    <location>
        <begin position="12"/>
        <end position="38"/>
    </location>
</feature>
<feature type="transmembrane region" description="Helical" evidence="4">
    <location>
        <begin position="77"/>
        <end position="98"/>
    </location>
</feature>
<dbReference type="InterPro" id="IPR030374">
    <property type="entry name" value="PABS"/>
</dbReference>
<dbReference type="PROSITE" id="PS51006">
    <property type="entry name" value="PABS_2"/>
    <property type="match status" value="1"/>
</dbReference>
<reference evidence="9 10" key="1">
    <citation type="submission" date="2020-12" db="EMBL/GenBank/DDBJ databases">
        <title>FDA dAtabase for Regulatory Grade micrObial Sequences (FDA-ARGOS): Supporting development and validation of Infectious Disease Dx tests.</title>
        <authorList>
            <person name="Sproer C."/>
            <person name="Gronow S."/>
            <person name="Severitt S."/>
            <person name="Schroder I."/>
            <person name="Tallon L."/>
            <person name="Sadzewicz L."/>
            <person name="Zhao X."/>
            <person name="Boylan J."/>
            <person name="Ott S."/>
            <person name="Bowen H."/>
            <person name="Vavikolanu K."/>
            <person name="Mehta A."/>
            <person name="Aluvathingal J."/>
            <person name="Nadendla S."/>
            <person name="Lowell S."/>
            <person name="Myers T."/>
            <person name="Yan Y."/>
            <person name="Sichtig H."/>
        </authorList>
    </citation>
    <scope>NUCLEOTIDE SEQUENCE [LARGE SCALE GENOMIC DNA]</scope>
    <source>
        <strain evidence="7 9">FDAARGOS_938</strain>
        <strain evidence="8 10">FDAARGOS_991</strain>
    </source>
</reference>
<dbReference type="SUPFAM" id="SSF53335">
    <property type="entry name" value="S-adenosyl-L-methionine-dependent methyltransferases"/>
    <property type="match status" value="1"/>
</dbReference>
<keyword evidence="4" id="KW-1003">Cell membrane</keyword>
<keyword evidence="4" id="KW-0745">Spermidine biosynthesis</keyword>
<keyword evidence="3 4" id="KW-0620">Polyamine biosynthesis</keyword>
<feature type="domain" description="PABS" evidence="6">
    <location>
        <begin position="221"/>
        <end position="458"/>
    </location>
</feature>
<feature type="binding site" evidence="4">
    <location>
        <position position="303"/>
    </location>
    <ligand>
        <name>spermidine</name>
        <dbReference type="ChEBI" id="CHEBI:57834"/>
    </ligand>
</feature>
<feature type="binding site" evidence="4">
    <location>
        <position position="251"/>
    </location>
    <ligand>
        <name>S-methyl-5'-thioadenosine</name>
        <dbReference type="ChEBI" id="CHEBI:17509"/>
    </ligand>
</feature>
<dbReference type="RefSeq" id="WP_197914931.1">
    <property type="nucleotide sequence ID" value="NZ_CP065628.1"/>
</dbReference>
<feature type="transmembrane region" description="Helical" evidence="4">
    <location>
        <begin position="151"/>
        <end position="171"/>
    </location>
</feature>
<dbReference type="Proteomes" id="UP000595198">
    <property type="component" value="Chromosome"/>
</dbReference>
<protein>
    <recommendedName>
        <fullName evidence="4">Polyamine aminopropyltransferase</fullName>
    </recommendedName>
    <alternativeName>
        <fullName evidence="4">Putrescine aminopropyltransferase</fullName>
        <shortName evidence="4">PAPT</shortName>
    </alternativeName>
    <alternativeName>
        <fullName evidence="4">Spermidine synthase</fullName>
        <shortName evidence="4">SPDS</shortName>
        <shortName evidence="4">SPDSY</shortName>
        <ecNumber evidence="4">2.5.1.16</ecNumber>
    </alternativeName>
</protein>
<gene>
    <name evidence="4" type="primary">speE</name>
    <name evidence="7" type="ORF">I6G95_01090</name>
    <name evidence="8" type="ORF">I6H48_01685</name>
</gene>
<comment type="pathway">
    <text evidence="4">Amine and polyamine biosynthesis; spermidine biosynthesis; spermidine from putrescine: step 1/1.</text>
</comment>
<dbReference type="Gene3D" id="3.40.50.150">
    <property type="entry name" value="Vaccinia Virus protein VP39"/>
    <property type="match status" value="1"/>
</dbReference>
<comment type="function">
    <text evidence="4">Catalyzes the irreversible transfer of a propylamine group from the amino donor S-adenosylmethioninamine (decarboxy-AdoMet) to putrescine (1,4-diaminobutane) to yield spermidine.</text>
</comment>
<keyword evidence="4" id="KW-1133">Transmembrane helix</keyword>
<evidence type="ECO:0000256" key="2">
    <source>
        <dbReference type="ARBA" id="ARBA00022679"/>
    </source>
</evidence>
<dbReference type="GO" id="GO:0004766">
    <property type="term" value="F:spermidine synthase activity"/>
    <property type="evidence" value="ECO:0007669"/>
    <property type="project" value="UniProtKB-UniRule"/>
</dbReference>
<feature type="transmembrane region" description="Helical" evidence="4">
    <location>
        <begin position="44"/>
        <end position="65"/>
    </location>
</feature>
<dbReference type="EC" id="2.5.1.16" evidence="4"/>
<dbReference type="HAMAP" id="MF_00198">
    <property type="entry name" value="Spermidine_synth"/>
    <property type="match status" value="1"/>
</dbReference>
<accession>A0AB37GGC2</accession>
<dbReference type="NCBIfam" id="NF002956">
    <property type="entry name" value="PRK03612.1"/>
    <property type="match status" value="1"/>
</dbReference>
<dbReference type="InterPro" id="IPR029063">
    <property type="entry name" value="SAM-dependent_MTases_sf"/>
</dbReference>
<sequence length="520" mass="55374">METTTTSRRWRALLLGSVAACAACGLVYELALLALSASLGRGDVVANSLIVAGYVAALGFGAVAAKPFVRRAAVSFLGIECALGLLGGVSATALYWVFSVTGESLGALVAATFIIGTLVGAEVPLLMTLLQTGRTSSAEDTGRVLANLNAADYFGALVGGLIWPFVLLPTVGMLKATAIAGLINVTAALIIAALLLKQMLTRRALVASVAALVAALVGLVALLAGIRDIEATARQSLYAQPIVFAKHSKYQDIVVTRFGGDRRLYLDGGLQYSSRDEYRYTESLVYPAVDKETKSALILGGGDGLAARELLRMPNIERIVQVDLDPDVIEVARTVLREDNRGSLDNPRVEKIAADAFAWLHEQARGKAQVQKFDAIYADLPDPDNAVLAKLYSQEFYGLIRTVAAPGAKLVVQSGSPFSTPQAFWRTDSSIRAAGWSTTPYHVHVPTFGDWGFVLAQAGPEPPTLELYDDAPPLKFLTPDVARAATVFGADNGPQQLEPSTLAHPRIVEDIRRGWRQAGE</sequence>
<keyword evidence="10" id="KW-1185">Reference proteome</keyword>
<dbReference type="CDD" id="cd02440">
    <property type="entry name" value="AdoMet_MTases"/>
    <property type="match status" value="1"/>
</dbReference>
<dbReference type="PANTHER" id="PTHR43317:SF1">
    <property type="entry name" value="THERMOSPERMINE SYNTHASE ACAULIS5"/>
    <property type="match status" value="1"/>
</dbReference>
<evidence type="ECO:0000259" key="6">
    <source>
        <dbReference type="PROSITE" id="PS51006"/>
    </source>
</evidence>
<dbReference type="GO" id="GO:0010487">
    <property type="term" value="F:thermospermine synthase activity"/>
    <property type="evidence" value="ECO:0007669"/>
    <property type="project" value="UniProtKB-ARBA"/>
</dbReference>
<dbReference type="InterPro" id="IPR030373">
    <property type="entry name" value="PABS_CS"/>
</dbReference>
<name>A0AB37GGC2_CORAY</name>
<dbReference type="GO" id="GO:0005886">
    <property type="term" value="C:plasma membrane"/>
    <property type="evidence" value="ECO:0007669"/>
    <property type="project" value="UniProtKB-SubCell"/>
</dbReference>
<feature type="binding site" evidence="4">
    <location>
        <begin position="355"/>
        <end position="356"/>
    </location>
    <ligand>
        <name>S-methyl-5'-thioadenosine</name>
        <dbReference type="ChEBI" id="CHEBI:17509"/>
    </ligand>
</feature>
<organism evidence="7 9">
    <name type="scientific">Corynebacterium amycolatum</name>
    <dbReference type="NCBI Taxonomy" id="43765"/>
    <lineage>
        <taxon>Bacteria</taxon>
        <taxon>Bacillati</taxon>
        <taxon>Actinomycetota</taxon>
        <taxon>Actinomycetes</taxon>
        <taxon>Mycobacteriales</taxon>
        <taxon>Corynebacteriaceae</taxon>
        <taxon>Corynebacterium</taxon>
    </lineage>
</organism>
<evidence type="ECO:0000313" key="7">
    <source>
        <dbReference type="EMBL" id="QPR31110.1"/>
    </source>
</evidence>
<dbReference type="AlphaFoldDB" id="A0AB37GGC2"/>
<dbReference type="PANTHER" id="PTHR43317">
    <property type="entry name" value="THERMOSPERMINE SYNTHASE ACAULIS5"/>
    <property type="match status" value="1"/>
</dbReference>
<comment type="catalytic activity">
    <reaction evidence="4">
        <text>S-adenosyl 3-(methylsulfanyl)propylamine + putrescine = S-methyl-5'-thioadenosine + spermidine + H(+)</text>
        <dbReference type="Rhea" id="RHEA:12721"/>
        <dbReference type="ChEBI" id="CHEBI:15378"/>
        <dbReference type="ChEBI" id="CHEBI:17509"/>
        <dbReference type="ChEBI" id="CHEBI:57443"/>
        <dbReference type="ChEBI" id="CHEBI:57834"/>
        <dbReference type="ChEBI" id="CHEBI:326268"/>
        <dbReference type="EC" id="2.5.1.16"/>
    </reaction>
</comment>
<proteinExistence type="inferred from homology"/>
<comment type="similarity">
    <text evidence="1 4">Belongs to the spermidine/spermine synthase family.</text>
</comment>
<keyword evidence="4" id="KW-0472">Membrane</keyword>
<dbReference type="EMBL" id="CP065628">
    <property type="protein sequence ID" value="QPR31110.1"/>
    <property type="molecule type" value="Genomic_DNA"/>
</dbReference>
<keyword evidence="2 4" id="KW-0808">Transferase</keyword>
<evidence type="ECO:0000313" key="8">
    <source>
        <dbReference type="EMBL" id="QQB82988.1"/>
    </source>
</evidence>
<dbReference type="PROSITE" id="PS01330">
    <property type="entry name" value="PABS_1"/>
    <property type="match status" value="1"/>
</dbReference>
<keyword evidence="4" id="KW-0812">Transmembrane</keyword>
<evidence type="ECO:0000256" key="4">
    <source>
        <dbReference type="HAMAP-Rule" id="MF_00198"/>
    </source>
</evidence>
<dbReference type="Proteomes" id="UP000594774">
    <property type="component" value="Chromosome"/>
</dbReference>
<evidence type="ECO:0000313" key="10">
    <source>
        <dbReference type="Proteomes" id="UP000595198"/>
    </source>
</evidence>
<comment type="subcellular location">
    <subcellularLocation>
        <location evidence="4">Cell membrane</location>
        <topology evidence="4">Multi-pass membrane protein</topology>
    </subcellularLocation>
</comment>
<comment type="caution">
    <text evidence="4">Lacks conserved residue(s) required for the propagation of feature annotation.</text>
</comment>
<feature type="transmembrane region" description="Helical" evidence="4">
    <location>
        <begin position="104"/>
        <end position="130"/>
    </location>
</feature>
<feature type="transmembrane region" description="Helical" evidence="4">
    <location>
        <begin position="177"/>
        <end position="196"/>
    </location>
</feature>
<feature type="binding site" evidence="4">
    <location>
        <position position="323"/>
    </location>
    <ligand>
        <name>S-methyl-5'-thioadenosine</name>
        <dbReference type="ChEBI" id="CHEBI:17509"/>
    </ligand>
</feature>
<comment type="subunit">
    <text evidence="4">Homodimer or homotetramer.</text>
</comment>
<dbReference type="InterPro" id="IPR001045">
    <property type="entry name" value="Spermi_synthase"/>
</dbReference>
<feature type="transmembrane region" description="Helical" evidence="4">
    <location>
        <begin position="205"/>
        <end position="226"/>
    </location>
</feature>
<evidence type="ECO:0000256" key="5">
    <source>
        <dbReference type="PROSITE-ProRule" id="PRU00354"/>
    </source>
</evidence>
<evidence type="ECO:0000256" key="1">
    <source>
        <dbReference type="ARBA" id="ARBA00007867"/>
    </source>
</evidence>